<evidence type="ECO:0000313" key="2">
    <source>
        <dbReference type="Proteomes" id="UP000018890"/>
    </source>
</evidence>
<sequence>MGKYVLITGGELFNKGAQAMTFTTVNEIKSRFKDKEIVLLSSRDYLRDKNEKEQYSFKILPMNLDISFALPPLLG</sequence>
<gene>
    <name evidence="1" type="ORF">JCM9140_4400</name>
</gene>
<reference evidence="1" key="1">
    <citation type="journal article" date="2014" name="Genome Announc.">
        <title>Draft Genome Sequences of Three Alkaliphilic Bacillus Strains, Bacillus wakoensis JCM 9140T, Bacillus akibai JCM 9157T, and Bacillus hemicellulosilyticus JCM 9152T.</title>
        <authorList>
            <person name="Yuki M."/>
            <person name="Oshima K."/>
            <person name="Suda W."/>
            <person name="Oshida Y."/>
            <person name="Kitamura K."/>
            <person name="Iida T."/>
            <person name="Hattori M."/>
            <person name="Ohkuma M."/>
        </authorList>
    </citation>
    <scope>NUCLEOTIDE SEQUENCE [LARGE SCALE GENOMIC DNA]</scope>
    <source>
        <strain evidence="1">JCM 9140</strain>
    </source>
</reference>
<dbReference type="RefSeq" id="WP_034750538.1">
    <property type="nucleotide sequence ID" value="NZ_BAUT01000087.1"/>
</dbReference>
<comment type="caution">
    <text evidence="1">The sequence shown here is derived from an EMBL/GenBank/DDBJ whole genome shotgun (WGS) entry which is preliminary data.</text>
</comment>
<evidence type="ECO:0000313" key="1">
    <source>
        <dbReference type="EMBL" id="GAE28192.1"/>
    </source>
</evidence>
<dbReference type="STRING" id="1236970.JCM9140_4400"/>
<dbReference type="OrthoDB" id="3199616at2"/>
<accession>W4Q877</accession>
<protein>
    <submittedName>
        <fullName evidence="1">Uncharacterized protein</fullName>
    </submittedName>
</protein>
<dbReference type="Proteomes" id="UP000018890">
    <property type="component" value="Unassembled WGS sequence"/>
</dbReference>
<dbReference type="EMBL" id="BAUT01000087">
    <property type="protein sequence ID" value="GAE28192.1"/>
    <property type="molecule type" value="Genomic_DNA"/>
</dbReference>
<keyword evidence="2" id="KW-1185">Reference proteome</keyword>
<proteinExistence type="predicted"/>
<name>W4Q877_9BACI</name>
<organism evidence="1 2">
    <name type="scientific">Halalkalibacter wakoensis JCM 9140</name>
    <dbReference type="NCBI Taxonomy" id="1236970"/>
    <lineage>
        <taxon>Bacteria</taxon>
        <taxon>Bacillati</taxon>
        <taxon>Bacillota</taxon>
        <taxon>Bacilli</taxon>
        <taxon>Bacillales</taxon>
        <taxon>Bacillaceae</taxon>
        <taxon>Halalkalibacter</taxon>
    </lineage>
</organism>
<dbReference type="AlphaFoldDB" id="W4Q877"/>